<evidence type="ECO:0000313" key="2">
    <source>
        <dbReference type="EMBL" id="MDT7040836.1"/>
    </source>
</evidence>
<dbReference type="PANTHER" id="PTHR35894">
    <property type="entry name" value="GENERAL SECRETION PATHWAY PROTEIN A-RELATED"/>
    <property type="match status" value="1"/>
</dbReference>
<keyword evidence="3" id="KW-1185">Reference proteome</keyword>
<dbReference type="Gene3D" id="3.40.50.300">
    <property type="entry name" value="P-loop containing nucleotide triphosphate hydrolases"/>
    <property type="match status" value="1"/>
</dbReference>
<dbReference type="RefSeq" id="WP_313831195.1">
    <property type="nucleotide sequence ID" value="NZ_JAQOUE010000001.1"/>
</dbReference>
<accession>A0ABU3K369</accession>
<dbReference type="Proteomes" id="UP001250932">
    <property type="component" value="Unassembled WGS sequence"/>
</dbReference>
<sequence>MDGRIMSGLYTPEIELVLEQGRKLLDQRSAEGRALSYGKIAKDLGMSAASVSNFFNRKQVGDVKKLADLLKHFIERERARDEASLLTVPFTDTRQAKKMMQALQFAHQYHRLVAVVSPPGTGKSTTVQEAQRRDPSIVRVHAANFFGPTATLQEMCEELREPQTGTSRALMKRIRAKLKGTGRLLVIDDAHKLRPNALDTVQTVYDQTGIGIVLFGTRELKRILTAIDERSEQMASRVAGRIWEIPEVDRNDLALILGAVMPEDHVEEALHLLEDDPSTLTSPRRLGNVIEIAGRLAQKHKGALGLTHIRQAMKLSA</sequence>
<dbReference type="Gene3D" id="1.10.260.40">
    <property type="entry name" value="lambda repressor-like DNA-binding domains"/>
    <property type="match status" value="1"/>
</dbReference>
<evidence type="ECO:0000259" key="1">
    <source>
        <dbReference type="SMART" id="SM00382"/>
    </source>
</evidence>
<dbReference type="InterPro" id="IPR003593">
    <property type="entry name" value="AAA+_ATPase"/>
</dbReference>
<dbReference type="SMART" id="SM00382">
    <property type="entry name" value="AAA"/>
    <property type="match status" value="1"/>
</dbReference>
<dbReference type="Pfam" id="PF13401">
    <property type="entry name" value="AAA_22"/>
    <property type="match status" value="1"/>
</dbReference>
<gene>
    <name evidence="2" type="ORF">PPG34_00650</name>
</gene>
<dbReference type="InterPro" id="IPR049945">
    <property type="entry name" value="AAA_22"/>
</dbReference>
<name>A0ABU3K369_9BACT</name>
<dbReference type="InterPro" id="IPR010982">
    <property type="entry name" value="Lambda_DNA-bd_dom_sf"/>
</dbReference>
<dbReference type="InterPro" id="IPR027417">
    <property type="entry name" value="P-loop_NTPase"/>
</dbReference>
<comment type="caution">
    <text evidence="2">The sequence shown here is derived from an EMBL/GenBank/DDBJ whole genome shotgun (WGS) entry which is preliminary data.</text>
</comment>
<proteinExistence type="predicted"/>
<dbReference type="SUPFAM" id="SSF52540">
    <property type="entry name" value="P-loop containing nucleoside triphosphate hydrolases"/>
    <property type="match status" value="1"/>
</dbReference>
<feature type="domain" description="AAA+ ATPase" evidence="1">
    <location>
        <begin position="109"/>
        <end position="249"/>
    </location>
</feature>
<reference evidence="2 3" key="1">
    <citation type="journal article" date="2023" name="ISME J.">
        <title>Cultivation and genomic characterization of novel and ubiquitous marine nitrite-oxidizing bacteria from the Nitrospirales.</title>
        <authorList>
            <person name="Mueller A.J."/>
            <person name="Daebeler A."/>
            <person name="Herbold C.W."/>
            <person name="Kirkegaard R.H."/>
            <person name="Daims H."/>
        </authorList>
    </citation>
    <scope>NUCLEOTIDE SEQUENCE [LARGE SCALE GENOMIC DNA]</scope>
    <source>
        <strain evidence="2 3">EB</strain>
    </source>
</reference>
<dbReference type="InterPro" id="IPR052026">
    <property type="entry name" value="ExeA_AAA_ATPase_DNA-bind"/>
</dbReference>
<dbReference type="EMBL" id="JAQOUE010000001">
    <property type="protein sequence ID" value="MDT7040836.1"/>
    <property type="molecule type" value="Genomic_DNA"/>
</dbReference>
<evidence type="ECO:0000313" key="3">
    <source>
        <dbReference type="Proteomes" id="UP001250932"/>
    </source>
</evidence>
<protein>
    <submittedName>
        <fullName evidence="2">AAA family ATPase</fullName>
    </submittedName>
</protein>
<organism evidence="2 3">
    <name type="scientific">Candidatus Nitronereus thalassa</name>
    <dbReference type="NCBI Taxonomy" id="3020898"/>
    <lineage>
        <taxon>Bacteria</taxon>
        <taxon>Pseudomonadati</taxon>
        <taxon>Nitrospirota</taxon>
        <taxon>Nitrospiria</taxon>
        <taxon>Nitrospirales</taxon>
        <taxon>Nitrospiraceae</taxon>
        <taxon>Candidatus Nitronereus</taxon>
    </lineage>
</organism>
<dbReference type="PANTHER" id="PTHR35894:SF5">
    <property type="entry name" value="MU-LIKE PROPHAGE FLUMU DNA TRANSPOSITION PROTEIN B"/>
    <property type="match status" value="1"/>
</dbReference>